<name>C0NFX3_AJECG</name>
<organism evidence="1 2">
    <name type="scientific">Ajellomyces capsulatus (strain G186AR / H82 / ATCC MYA-2454 / RMSCC 2432)</name>
    <name type="common">Darling's disease fungus</name>
    <name type="synonym">Histoplasma capsulatum</name>
    <dbReference type="NCBI Taxonomy" id="447093"/>
    <lineage>
        <taxon>Eukaryota</taxon>
        <taxon>Fungi</taxon>
        <taxon>Dikarya</taxon>
        <taxon>Ascomycota</taxon>
        <taxon>Pezizomycotina</taxon>
        <taxon>Eurotiomycetes</taxon>
        <taxon>Eurotiomycetidae</taxon>
        <taxon>Onygenales</taxon>
        <taxon>Ajellomycetaceae</taxon>
        <taxon>Histoplasma</taxon>
    </lineage>
</organism>
<evidence type="ECO:0000313" key="2">
    <source>
        <dbReference type="Proteomes" id="UP000001631"/>
    </source>
</evidence>
<keyword evidence="2" id="KW-1185">Reference proteome</keyword>
<dbReference type="Proteomes" id="UP000001631">
    <property type="component" value="Unassembled WGS sequence"/>
</dbReference>
<dbReference type="RefSeq" id="XP_045290624.1">
    <property type="nucleotide sequence ID" value="XM_045428838.1"/>
</dbReference>
<dbReference type="HOGENOM" id="CLU_1834588_0_0_1"/>
<proteinExistence type="predicted"/>
<dbReference type="InParanoid" id="C0NFX3"/>
<gene>
    <name evidence="1" type="ORF">HCBG_01789</name>
</gene>
<dbReference type="GeneID" id="69034805"/>
<sequence>MDSFRVIRINNLYDIWMRTFYKQAQHRPLIVQKARVKYGFRGIIPQDAWGGITTRRLIYPAHLQNDVIIDIVDLARCSDTDNVKAHLILNRYGKISAVDEEGNLAWVDKNGLCGLPGTGQFSNLEPGGEKVLGRTLEIRK</sequence>
<dbReference type="AlphaFoldDB" id="C0NFX3"/>
<reference evidence="1" key="1">
    <citation type="submission" date="2009-02" db="EMBL/GenBank/DDBJ databases">
        <title>The Genome Sequence of Ajellomyces capsulatus strain G186AR.</title>
        <authorList>
            <consortium name="The Broad Institute Genome Sequencing Platform"/>
            <person name="Champion M."/>
            <person name="Cuomo C."/>
            <person name="Ma L.-J."/>
            <person name="Henn M.R."/>
            <person name="Sil A."/>
            <person name="Goldman B."/>
            <person name="Young S.K."/>
            <person name="Kodira C.D."/>
            <person name="Zeng Q."/>
            <person name="Koehrsen M."/>
            <person name="Alvarado L."/>
            <person name="Berlin A."/>
            <person name="Borenstein D."/>
            <person name="Chen Z."/>
            <person name="Engels R."/>
            <person name="Freedman E."/>
            <person name="Gellesch M."/>
            <person name="Goldberg J."/>
            <person name="Griggs A."/>
            <person name="Gujja S."/>
            <person name="Heiman D."/>
            <person name="Hepburn T."/>
            <person name="Howarth C."/>
            <person name="Jen D."/>
            <person name="Larson L."/>
            <person name="Lewis B."/>
            <person name="Mehta T."/>
            <person name="Park D."/>
            <person name="Pearson M."/>
            <person name="Roberts A."/>
            <person name="Saif S."/>
            <person name="Shea T."/>
            <person name="Shenoy N."/>
            <person name="Sisk P."/>
            <person name="Stolte C."/>
            <person name="Sykes S."/>
            <person name="Walk T."/>
            <person name="White J."/>
            <person name="Yandava C."/>
            <person name="Klein B."/>
            <person name="McEwen J.G."/>
            <person name="Puccia R."/>
            <person name="Goldman G.H."/>
            <person name="Felipe M.S."/>
            <person name="Nino-Vega G."/>
            <person name="San-Blas G."/>
            <person name="Taylor J."/>
            <person name="Mendoza L."/>
            <person name="Galagan J."/>
            <person name="Nusbaum C."/>
            <person name="Birren B."/>
        </authorList>
    </citation>
    <scope>NUCLEOTIDE SEQUENCE</scope>
    <source>
        <strain evidence="1">G186AR</strain>
    </source>
</reference>
<evidence type="ECO:0000313" key="1">
    <source>
        <dbReference type="EMBL" id="EEH10144.1"/>
    </source>
</evidence>
<protein>
    <submittedName>
        <fullName evidence="1">Uncharacterized protein</fullName>
    </submittedName>
</protein>
<dbReference type="EMBL" id="GG663364">
    <property type="protein sequence ID" value="EEH10144.1"/>
    <property type="molecule type" value="Genomic_DNA"/>
</dbReference>
<accession>C0NFX3</accession>